<protein>
    <recommendedName>
        <fullName evidence="9">Tyrosine--tRNA ligase</fullName>
        <ecNumber evidence="9">6.1.1.1</ecNumber>
    </recommendedName>
    <alternativeName>
        <fullName evidence="9">Tyrosyl-tRNA synthetase</fullName>
        <shortName evidence="9">TyrRS</shortName>
    </alternativeName>
</protein>
<dbReference type="PANTHER" id="PTHR11766:SF1">
    <property type="entry name" value="TYROSINE--TRNA LIGASE"/>
    <property type="match status" value="1"/>
</dbReference>
<dbReference type="InterPro" id="IPR002305">
    <property type="entry name" value="aa-tRNA-synth_Ic"/>
</dbReference>
<sequence>MNTNEINNLLDRGVEEVIERDHLIGLLDSGQKLRIKFGIDPTGSDLHLGHAVVLRKLRQFQDLGHTAVLIIGDFTATIGDPSGRSETRKPLTEKEVKANFKKYLEQAHRILSKKNLEVRYNSEWHKKQGLASMLQLASSATVQQTLRRADFKKRLSEDNDITLLELMYPVLQGYDSVKVAADVELGGTDQKFNLLMGRRVQRFYGMKEQDVMTVPLIEGTDGIKKMSKSYGNYIGLKEDSNAMFSKVMAIPDNLIEKYFMLCTSVPEEDIKKTSTDMSSGKINPKEAKLKLASEIVRLYHGDKASESAREEFKKVFESKGLPSDMPVFSAGRGSITIIELILEAKLTPSKSEARRLIEQGAVKIDGEKVGNLEFSVDLKKERVLQVGKRHFLRVRK</sequence>
<evidence type="ECO:0000256" key="8">
    <source>
        <dbReference type="ARBA" id="ARBA00048248"/>
    </source>
</evidence>
<dbReference type="InterPro" id="IPR036986">
    <property type="entry name" value="S4_RNA-bd_sf"/>
</dbReference>
<dbReference type="CDD" id="cd00165">
    <property type="entry name" value="S4"/>
    <property type="match status" value="1"/>
</dbReference>
<evidence type="ECO:0000256" key="6">
    <source>
        <dbReference type="ARBA" id="ARBA00022917"/>
    </source>
</evidence>
<evidence type="ECO:0000256" key="2">
    <source>
        <dbReference type="ARBA" id="ARBA00022598"/>
    </source>
</evidence>
<keyword evidence="2 9" id="KW-0436">Ligase</keyword>
<keyword evidence="4 9" id="KW-0067">ATP-binding</keyword>
<dbReference type="Gene3D" id="3.10.290.10">
    <property type="entry name" value="RNA-binding S4 domain"/>
    <property type="match status" value="1"/>
</dbReference>
<evidence type="ECO:0000256" key="10">
    <source>
        <dbReference type="PROSITE-ProRule" id="PRU00182"/>
    </source>
</evidence>
<dbReference type="EMBL" id="MHIY01000001">
    <property type="protein sequence ID" value="OGY60380.1"/>
    <property type="molecule type" value="Genomic_DNA"/>
</dbReference>
<keyword evidence="3 9" id="KW-0547">Nucleotide-binding</keyword>
<comment type="subunit">
    <text evidence="9">Homodimer.</text>
</comment>
<keyword evidence="7 9" id="KW-0030">Aminoacyl-tRNA synthetase</keyword>
<evidence type="ECO:0000256" key="5">
    <source>
        <dbReference type="ARBA" id="ARBA00022884"/>
    </source>
</evidence>
<organism evidence="12 13">
    <name type="scientific">Candidatus Colwellbacteria bacterium RIFCSPLOWO2_01_FULL_48_10</name>
    <dbReference type="NCBI Taxonomy" id="1797690"/>
    <lineage>
        <taxon>Bacteria</taxon>
        <taxon>Candidatus Colwelliibacteriota</taxon>
    </lineage>
</organism>
<dbReference type="InterPro" id="IPR002942">
    <property type="entry name" value="S4_RNA-bd"/>
</dbReference>
<dbReference type="PRINTS" id="PR01040">
    <property type="entry name" value="TRNASYNTHTYR"/>
</dbReference>
<dbReference type="GO" id="GO:0005524">
    <property type="term" value="F:ATP binding"/>
    <property type="evidence" value="ECO:0007669"/>
    <property type="project" value="UniProtKB-UniRule"/>
</dbReference>
<dbReference type="FunFam" id="3.10.290.10:FF:000022">
    <property type="entry name" value="Tyrosine--tRNA ligase"/>
    <property type="match status" value="1"/>
</dbReference>
<evidence type="ECO:0000256" key="9">
    <source>
        <dbReference type="HAMAP-Rule" id="MF_02007"/>
    </source>
</evidence>
<evidence type="ECO:0000256" key="3">
    <source>
        <dbReference type="ARBA" id="ARBA00022741"/>
    </source>
</evidence>
<accession>A0A1G1Z942</accession>
<dbReference type="GO" id="GO:0005829">
    <property type="term" value="C:cytosol"/>
    <property type="evidence" value="ECO:0007669"/>
    <property type="project" value="TreeGrafter"/>
</dbReference>
<dbReference type="GO" id="GO:0003723">
    <property type="term" value="F:RNA binding"/>
    <property type="evidence" value="ECO:0007669"/>
    <property type="project" value="UniProtKB-KW"/>
</dbReference>
<dbReference type="InterPro" id="IPR024108">
    <property type="entry name" value="Tyr-tRNA-ligase_bac_2"/>
</dbReference>
<dbReference type="NCBIfam" id="TIGR00234">
    <property type="entry name" value="tyrS"/>
    <property type="match status" value="1"/>
</dbReference>
<comment type="caution">
    <text evidence="12">The sequence shown here is derived from an EMBL/GenBank/DDBJ whole genome shotgun (WGS) entry which is preliminary data.</text>
</comment>
<evidence type="ECO:0000259" key="11">
    <source>
        <dbReference type="SMART" id="SM00363"/>
    </source>
</evidence>
<dbReference type="AlphaFoldDB" id="A0A1G1Z942"/>
<dbReference type="PROSITE" id="PS50889">
    <property type="entry name" value="S4"/>
    <property type="match status" value="1"/>
</dbReference>
<dbReference type="SUPFAM" id="SSF55174">
    <property type="entry name" value="Alpha-L RNA-binding motif"/>
    <property type="match status" value="1"/>
</dbReference>
<evidence type="ECO:0000256" key="4">
    <source>
        <dbReference type="ARBA" id="ARBA00022840"/>
    </source>
</evidence>
<feature type="short sequence motif" description="'HIGH' region" evidence="9">
    <location>
        <begin position="41"/>
        <end position="50"/>
    </location>
</feature>
<dbReference type="SMART" id="SM00363">
    <property type="entry name" value="S4"/>
    <property type="match status" value="1"/>
</dbReference>
<reference evidence="12 13" key="1">
    <citation type="journal article" date="2016" name="Nat. Commun.">
        <title>Thousands of microbial genomes shed light on interconnected biogeochemical processes in an aquifer system.</title>
        <authorList>
            <person name="Anantharaman K."/>
            <person name="Brown C.T."/>
            <person name="Hug L.A."/>
            <person name="Sharon I."/>
            <person name="Castelle C.J."/>
            <person name="Probst A.J."/>
            <person name="Thomas B.C."/>
            <person name="Singh A."/>
            <person name="Wilkins M.J."/>
            <person name="Karaoz U."/>
            <person name="Brodie E.L."/>
            <person name="Williams K.H."/>
            <person name="Hubbard S.S."/>
            <person name="Banfield J.F."/>
        </authorList>
    </citation>
    <scope>NUCLEOTIDE SEQUENCE [LARGE SCALE GENOMIC DNA]</scope>
</reference>
<dbReference type="Gene3D" id="1.10.240.10">
    <property type="entry name" value="Tyrosyl-Transfer RNA Synthetase"/>
    <property type="match status" value="1"/>
</dbReference>
<dbReference type="InterPro" id="IPR002307">
    <property type="entry name" value="Tyr-tRNA-ligase"/>
</dbReference>
<comment type="catalytic activity">
    <reaction evidence="8 9">
        <text>tRNA(Tyr) + L-tyrosine + ATP = L-tyrosyl-tRNA(Tyr) + AMP + diphosphate + H(+)</text>
        <dbReference type="Rhea" id="RHEA:10220"/>
        <dbReference type="Rhea" id="RHEA-COMP:9706"/>
        <dbReference type="Rhea" id="RHEA-COMP:9707"/>
        <dbReference type="ChEBI" id="CHEBI:15378"/>
        <dbReference type="ChEBI" id="CHEBI:30616"/>
        <dbReference type="ChEBI" id="CHEBI:33019"/>
        <dbReference type="ChEBI" id="CHEBI:58315"/>
        <dbReference type="ChEBI" id="CHEBI:78442"/>
        <dbReference type="ChEBI" id="CHEBI:78536"/>
        <dbReference type="ChEBI" id="CHEBI:456215"/>
        <dbReference type="EC" id="6.1.1.1"/>
    </reaction>
</comment>
<dbReference type="InterPro" id="IPR014729">
    <property type="entry name" value="Rossmann-like_a/b/a_fold"/>
</dbReference>
<comment type="subcellular location">
    <subcellularLocation>
        <location evidence="9">Cytoplasm</location>
    </subcellularLocation>
</comment>
<feature type="binding site" evidence="9">
    <location>
        <position position="228"/>
    </location>
    <ligand>
        <name>ATP</name>
        <dbReference type="ChEBI" id="CHEBI:30616"/>
    </ligand>
</feature>
<name>A0A1G1Z942_9BACT</name>
<dbReference type="PANTHER" id="PTHR11766">
    <property type="entry name" value="TYROSYL-TRNA SYNTHETASE"/>
    <property type="match status" value="1"/>
</dbReference>
<feature type="short sequence motif" description="'KMSKS' region" evidence="9">
    <location>
        <begin position="225"/>
        <end position="229"/>
    </location>
</feature>
<comment type="similarity">
    <text evidence="9">Belongs to the class-I aminoacyl-tRNA synthetase family. TyrS type 2 subfamily.</text>
</comment>
<dbReference type="EC" id="6.1.1.1" evidence="9"/>
<dbReference type="Proteomes" id="UP000178744">
    <property type="component" value="Unassembled WGS sequence"/>
</dbReference>
<dbReference type="InterPro" id="IPR024088">
    <property type="entry name" value="Tyr-tRNA-ligase_bac-type"/>
</dbReference>
<dbReference type="InterPro" id="IPR054608">
    <property type="entry name" value="SYY-like_C"/>
</dbReference>
<dbReference type="Pfam" id="PF00579">
    <property type="entry name" value="tRNA-synt_1b"/>
    <property type="match status" value="1"/>
</dbReference>
<keyword evidence="1 9" id="KW-0963">Cytoplasm</keyword>
<feature type="domain" description="RNA-binding S4" evidence="11">
    <location>
        <begin position="335"/>
        <end position="393"/>
    </location>
</feature>
<evidence type="ECO:0000256" key="7">
    <source>
        <dbReference type="ARBA" id="ARBA00023146"/>
    </source>
</evidence>
<comment type="function">
    <text evidence="9">Catalyzes the attachment of tyrosine to tRNA(Tyr) in a two-step reaction: tyrosine is first activated by ATP to form Tyr-AMP and then transferred to the acceptor end of tRNA(Tyr).</text>
</comment>
<dbReference type="SUPFAM" id="SSF52374">
    <property type="entry name" value="Nucleotidylyl transferase"/>
    <property type="match status" value="1"/>
</dbReference>
<keyword evidence="5 10" id="KW-0694">RNA-binding</keyword>
<dbReference type="GO" id="GO:0006437">
    <property type="term" value="P:tyrosyl-tRNA aminoacylation"/>
    <property type="evidence" value="ECO:0007669"/>
    <property type="project" value="UniProtKB-UniRule"/>
</dbReference>
<gene>
    <name evidence="9" type="primary">tyrS</name>
    <name evidence="12" type="ORF">A3B23_01705</name>
</gene>
<dbReference type="Pfam" id="PF22421">
    <property type="entry name" value="SYY_C-terminal"/>
    <property type="match status" value="1"/>
</dbReference>
<proteinExistence type="inferred from homology"/>
<evidence type="ECO:0000313" key="13">
    <source>
        <dbReference type="Proteomes" id="UP000178744"/>
    </source>
</evidence>
<dbReference type="GO" id="GO:0004831">
    <property type="term" value="F:tyrosine-tRNA ligase activity"/>
    <property type="evidence" value="ECO:0007669"/>
    <property type="project" value="UniProtKB-UniRule"/>
</dbReference>
<dbReference type="HAMAP" id="MF_02007">
    <property type="entry name" value="Tyr_tRNA_synth_type2"/>
    <property type="match status" value="1"/>
</dbReference>
<dbReference type="CDD" id="cd00805">
    <property type="entry name" value="TyrRS_core"/>
    <property type="match status" value="1"/>
</dbReference>
<keyword evidence="6 9" id="KW-0648">Protein biosynthesis</keyword>
<dbReference type="STRING" id="1797690.A3B23_01705"/>
<evidence type="ECO:0000256" key="1">
    <source>
        <dbReference type="ARBA" id="ARBA00022490"/>
    </source>
</evidence>
<evidence type="ECO:0000313" key="12">
    <source>
        <dbReference type="EMBL" id="OGY60380.1"/>
    </source>
</evidence>
<dbReference type="Gene3D" id="3.40.50.620">
    <property type="entry name" value="HUPs"/>
    <property type="match status" value="1"/>
</dbReference>